<dbReference type="GO" id="GO:0005737">
    <property type="term" value="C:cytoplasm"/>
    <property type="evidence" value="ECO:0007669"/>
    <property type="project" value="TreeGrafter"/>
</dbReference>
<dbReference type="InterPro" id="IPR054416">
    <property type="entry name" value="GST_UstS-like_C"/>
</dbReference>
<accession>A0A8H4PC65</accession>
<dbReference type="Pfam" id="PF22041">
    <property type="entry name" value="GST_C_7"/>
    <property type="match status" value="1"/>
</dbReference>
<dbReference type="InterPro" id="IPR036282">
    <property type="entry name" value="Glutathione-S-Trfase_C_sf"/>
</dbReference>
<dbReference type="Proteomes" id="UP000554235">
    <property type="component" value="Unassembled WGS sequence"/>
</dbReference>
<dbReference type="InterPro" id="IPR036249">
    <property type="entry name" value="Thioredoxin-like_sf"/>
</dbReference>
<dbReference type="InterPro" id="IPR050983">
    <property type="entry name" value="GST_Omega/HSP26"/>
</dbReference>
<dbReference type="InterPro" id="IPR004045">
    <property type="entry name" value="Glutathione_S-Trfase_N"/>
</dbReference>
<sequence length="243" mass="27827">MAMADKILLYDIPSKDDGCSCWSLNTWKIRLALNYKGIDYETQWVEYPDIEPLLKPLGLEPQQDQIKPYTLPAIRTPDGQHFMNSRVIIAELERRYPELPLYPDNPITKKAHAVTGPVLGTLWGVILPQIHRKVLNTASAGYFWDTRKEVFGMSLDTLEAAQGGSQAWERSKPKFEKVAEALRETDGPFFLGTTVSFADFILVGFLHFLKRAAGDEEFRRVEEWPEIVALYQACAEWLQRDSY</sequence>
<comment type="caution">
    <text evidence="2">The sequence shown here is derived from an EMBL/GenBank/DDBJ whole genome shotgun (WGS) entry which is preliminary data.</text>
</comment>
<dbReference type="Pfam" id="PF13409">
    <property type="entry name" value="GST_N_2"/>
    <property type="match status" value="1"/>
</dbReference>
<name>A0A8H4PC65_9HYPO</name>
<organism evidence="2 3">
    <name type="scientific">Fusarium albosuccineum</name>
    <dbReference type="NCBI Taxonomy" id="1237068"/>
    <lineage>
        <taxon>Eukaryota</taxon>
        <taxon>Fungi</taxon>
        <taxon>Dikarya</taxon>
        <taxon>Ascomycota</taxon>
        <taxon>Pezizomycotina</taxon>
        <taxon>Sordariomycetes</taxon>
        <taxon>Hypocreomycetidae</taxon>
        <taxon>Hypocreales</taxon>
        <taxon>Nectriaceae</taxon>
        <taxon>Fusarium</taxon>
        <taxon>Fusarium decemcellulare species complex</taxon>
    </lineage>
</organism>
<keyword evidence="3" id="KW-1185">Reference proteome</keyword>
<dbReference type="Gene3D" id="3.40.30.10">
    <property type="entry name" value="Glutaredoxin"/>
    <property type="match status" value="1"/>
</dbReference>
<dbReference type="PANTHER" id="PTHR43968">
    <property type="match status" value="1"/>
</dbReference>
<proteinExistence type="predicted"/>
<dbReference type="PANTHER" id="PTHR43968:SF6">
    <property type="entry name" value="GLUTATHIONE S-TRANSFERASE OMEGA"/>
    <property type="match status" value="1"/>
</dbReference>
<dbReference type="PROSITE" id="PS50404">
    <property type="entry name" value="GST_NTER"/>
    <property type="match status" value="1"/>
</dbReference>
<protein>
    <submittedName>
        <fullName evidence="2">Glutathione s-transferase</fullName>
    </submittedName>
</protein>
<evidence type="ECO:0000313" key="2">
    <source>
        <dbReference type="EMBL" id="KAF4465408.1"/>
    </source>
</evidence>
<dbReference type="CDD" id="cd00299">
    <property type="entry name" value="GST_C_family"/>
    <property type="match status" value="1"/>
</dbReference>
<evidence type="ECO:0000313" key="3">
    <source>
        <dbReference type="Proteomes" id="UP000554235"/>
    </source>
</evidence>
<evidence type="ECO:0000259" key="1">
    <source>
        <dbReference type="PROSITE" id="PS50404"/>
    </source>
</evidence>
<dbReference type="AlphaFoldDB" id="A0A8H4PC65"/>
<dbReference type="SUPFAM" id="SSF47616">
    <property type="entry name" value="GST C-terminal domain-like"/>
    <property type="match status" value="1"/>
</dbReference>
<keyword evidence="2" id="KW-0808">Transferase</keyword>
<gene>
    <name evidence="2" type="ORF">FALBO_7743</name>
</gene>
<dbReference type="SUPFAM" id="SSF52833">
    <property type="entry name" value="Thioredoxin-like"/>
    <property type="match status" value="1"/>
</dbReference>
<dbReference type="Gene3D" id="1.20.1050.10">
    <property type="match status" value="1"/>
</dbReference>
<dbReference type="OrthoDB" id="4951845at2759"/>
<dbReference type="EMBL" id="JAADYS010001038">
    <property type="protein sequence ID" value="KAF4465408.1"/>
    <property type="molecule type" value="Genomic_DNA"/>
</dbReference>
<reference evidence="2 3" key="1">
    <citation type="submission" date="2020-01" db="EMBL/GenBank/DDBJ databases">
        <title>Identification and distribution of gene clusters putatively required for synthesis of sphingolipid metabolism inhibitors in phylogenetically diverse species of the filamentous fungus Fusarium.</title>
        <authorList>
            <person name="Kim H.-S."/>
            <person name="Busman M."/>
            <person name="Brown D.W."/>
            <person name="Divon H."/>
            <person name="Uhlig S."/>
            <person name="Proctor R.H."/>
        </authorList>
    </citation>
    <scope>NUCLEOTIDE SEQUENCE [LARGE SCALE GENOMIC DNA]</scope>
    <source>
        <strain evidence="2 3">NRRL 20459</strain>
    </source>
</reference>
<dbReference type="GO" id="GO:0016740">
    <property type="term" value="F:transferase activity"/>
    <property type="evidence" value="ECO:0007669"/>
    <property type="project" value="UniProtKB-KW"/>
</dbReference>
<feature type="domain" description="GST N-terminal" evidence="1">
    <location>
        <begin position="13"/>
        <end position="100"/>
    </location>
</feature>